<evidence type="ECO:0000256" key="4">
    <source>
        <dbReference type="ARBA" id="ARBA00022741"/>
    </source>
</evidence>
<dbReference type="GO" id="GO:0005829">
    <property type="term" value="C:cytosol"/>
    <property type="evidence" value="ECO:0007669"/>
    <property type="project" value="TreeGrafter"/>
</dbReference>
<dbReference type="GO" id="GO:0009791">
    <property type="term" value="P:post-embryonic development"/>
    <property type="evidence" value="ECO:0007669"/>
    <property type="project" value="UniProtKB-ARBA"/>
</dbReference>
<dbReference type="PRINTS" id="PR00986">
    <property type="entry name" value="TRNASYNTHVAL"/>
</dbReference>
<evidence type="ECO:0000256" key="2">
    <source>
        <dbReference type="ARBA" id="ARBA00013169"/>
    </source>
</evidence>
<proteinExistence type="inferred from homology"/>
<dbReference type="Gene3D" id="3.40.50.620">
    <property type="entry name" value="HUPs"/>
    <property type="match status" value="1"/>
</dbReference>
<evidence type="ECO:0000313" key="10">
    <source>
        <dbReference type="EnsemblPlants" id="ONIVA03G01070.3"/>
    </source>
</evidence>
<evidence type="ECO:0000256" key="7">
    <source>
        <dbReference type="ARBA" id="ARBA00023146"/>
    </source>
</evidence>
<evidence type="ECO:0000256" key="5">
    <source>
        <dbReference type="ARBA" id="ARBA00022840"/>
    </source>
</evidence>
<dbReference type="PANTHER" id="PTHR11946:SF109">
    <property type="entry name" value="VALINE--TRNA LIGASE"/>
    <property type="match status" value="1"/>
</dbReference>
<name>A0A0E0GFX3_ORYNI</name>
<dbReference type="Gene3D" id="3.90.740.10">
    <property type="entry name" value="Valyl/Leucyl/Isoleucyl-tRNA synthetase, editing domain"/>
    <property type="match status" value="1"/>
</dbReference>
<evidence type="ECO:0000256" key="8">
    <source>
        <dbReference type="ARBA" id="ARBA00029936"/>
    </source>
</evidence>
<dbReference type="InterPro" id="IPR002303">
    <property type="entry name" value="Valyl-tRNA_ligase"/>
</dbReference>
<evidence type="ECO:0000259" key="9">
    <source>
        <dbReference type="Pfam" id="PF00133"/>
    </source>
</evidence>
<evidence type="ECO:0000256" key="3">
    <source>
        <dbReference type="ARBA" id="ARBA00022598"/>
    </source>
</evidence>
<keyword evidence="11" id="KW-1185">Reference proteome</keyword>
<dbReference type="Pfam" id="PF00133">
    <property type="entry name" value="tRNA-synt_1"/>
    <property type="match status" value="1"/>
</dbReference>
<protein>
    <recommendedName>
        <fullName evidence="2">valine--tRNA ligase</fullName>
        <ecNumber evidence="2">6.1.1.9</ecNumber>
    </recommendedName>
    <alternativeName>
        <fullName evidence="8">Valyl-tRNA synthetase</fullName>
    </alternativeName>
</protein>
<keyword evidence="7" id="KW-0030">Aminoacyl-tRNA synthetase</keyword>
<dbReference type="HOGENOM" id="CLU_001493_2_0_1"/>
<evidence type="ECO:0000256" key="1">
    <source>
        <dbReference type="ARBA" id="ARBA00005594"/>
    </source>
</evidence>
<dbReference type="GO" id="GO:0005524">
    <property type="term" value="F:ATP binding"/>
    <property type="evidence" value="ECO:0007669"/>
    <property type="project" value="UniProtKB-KW"/>
</dbReference>
<dbReference type="SUPFAM" id="SSF52374">
    <property type="entry name" value="Nucleotidylyl transferase"/>
    <property type="match status" value="1"/>
</dbReference>
<dbReference type="Gramene" id="ONIVA03G01070.3">
    <property type="protein sequence ID" value="ONIVA03G01070.3"/>
    <property type="gene ID" value="ONIVA03G01070"/>
</dbReference>
<comment type="similarity">
    <text evidence="1">Belongs to the class-I aminoacyl-tRNA synthetase family.</text>
</comment>
<keyword evidence="5" id="KW-0067">ATP-binding</keyword>
<dbReference type="InterPro" id="IPR014729">
    <property type="entry name" value="Rossmann-like_a/b/a_fold"/>
</dbReference>
<feature type="domain" description="Aminoacyl-tRNA synthetase class Ia" evidence="9">
    <location>
        <begin position="32"/>
        <end position="142"/>
    </location>
</feature>
<dbReference type="GO" id="GO:0004832">
    <property type="term" value="F:valine-tRNA ligase activity"/>
    <property type="evidence" value="ECO:0007669"/>
    <property type="project" value="UniProtKB-EC"/>
</dbReference>
<sequence>MAKQYSPAAVEKSIFWGRSCGSYFEVCTRYYVLPPPNVTGALHIGHALTVAIEDAIIRWRRMSGYNALWVPGVDHAGIATQVVVEKKLMREKKLTRHDIGREEFVSEVLKWKDEYGGTILNQLRRLGASLDWSREVDYLDIKEETMLKVPGYNTTVQFGVLISFAYPLEEGLGEIIVATTRIETMLGDTAISVHPEDNRYKHLHGRYAIHPFNGRKLKIICDAELVDPTFGTGAVKVGADSEYLTISI</sequence>
<dbReference type="InterPro" id="IPR009008">
    <property type="entry name" value="Val/Leu/Ile-tRNA-synth_edit"/>
</dbReference>
<keyword evidence="6" id="KW-0648">Protein biosynthesis</keyword>
<dbReference type="InterPro" id="IPR001412">
    <property type="entry name" value="aa-tRNA-synth_I_CS"/>
</dbReference>
<keyword evidence="3" id="KW-0436">Ligase</keyword>
<dbReference type="GO" id="GO:0006438">
    <property type="term" value="P:valyl-tRNA aminoacylation"/>
    <property type="evidence" value="ECO:0007669"/>
    <property type="project" value="InterPro"/>
</dbReference>
<dbReference type="EnsemblPlants" id="ONIVA03G01070.3">
    <property type="protein sequence ID" value="ONIVA03G01070.3"/>
    <property type="gene ID" value="ONIVA03G01070"/>
</dbReference>
<dbReference type="GO" id="GO:0048608">
    <property type="term" value="P:reproductive structure development"/>
    <property type="evidence" value="ECO:0007669"/>
    <property type="project" value="UniProtKB-ARBA"/>
</dbReference>
<reference evidence="10" key="2">
    <citation type="submission" date="2018-04" db="EMBL/GenBank/DDBJ databases">
        <title>OnivRS2 (Oryza nivara Reference Sequence Version 2).</title>
        <authorList>
            <person name="Zhang J."/>
            <person name="Kudrna D."/>
            <person name="Lee S."/>
            <person name="Talag J."/>
            <person name="Rajasekar S."/>
            <person name="Welchert J."/>
            <person name="Hsing Y.-I."/>
            <person name="Wing R.A."/>
        </authorList>
    </citation>
    <scope>NUCLEOTIDE SEQUENCE [LARGE SCALE GENOMIC DNA]</scope>
    <source>
        <strain evidence="10">SL10</strain>
    </source>
</reference>
<evidence type="ECO:0000313" key="11">
    <source>
        <dbReference type="Proteomes" id="UP000006591"/>
    </source>
</evidence>
<dbReference type="PANTHER" id="PTHR11946">
    <property type="entry name" value="VALYL-TRNA SYNTHETASES"/>
    <property type="match status" value="1"/>
</dbReference>
<evidence type="ECO:0000256" key="6">
    <source>
        <dbReference type="ARBA" id="ARBA00022917"/>
    </source>
</evidence>
<reference evidence="10" key="1">
    <citation type="submission" date="2015-04" db="UniProtKB">
        <authorList>
            <consortium name="EnsemblPlants"/>
        </authorList>
    </citation>
    <scope>IDENTIFICATION</scope>
    <source>
        <strain evidence="10">SL10</strain>
    </source>
</reference>
<dbReference type="Proteomes" id="UP000006591">
    <property type="component" value="Chromosome 3"/>
</dbReference>
<dbReference type="GO" id="GO:0002161">
    <property type="term" value="F:aminoacyl-tRNA deacylase activity"/>
    <property type="evidence" value="ECO:0007669"/>
    <property type="project" value="InterPro"/>
</dbReference>
<dbReference type="SUPFAM" id="SSF50677">
    <property type="entry name" value="ValRS/IleRS/LeuRS editing domain"/>
    <property type="match status" value="1"/>
</dbReference>
<dbReference type="AlphaFoldDB" id="A0A0E0GFX3"/>
<dbReference type="PROSITE" id="PS00178">
    <property type="entry name" value="AA_TRNA_LIGASE_I"/>
    <property type="match status" value="1"/>
</dbReference>
<dbReference type="FunFam" id="3.90.740.10:FF:000008">
    <property type="entry name" value="Valine--tRNA ligase, mitochondrial"/>
    <property type="match status" value="1"/>
</dbReference>
<accession>A0A0E0GFX3</accession>
<dbReference type="EC" id="6.1.1.9" evidence="2"/>
<keyword evidence="4" id="KW-0547">Nucleotide-binding</keyword>
<dbReference type="InterPro" id="IPR002300">
    <property type="entry name" value="aa-tRNA-synth_Ia"/>
</dbReference>
<organism evidence="10">
    <name type="scientific">Oryza nivara</name>
    <name type="common">Indian wild rice</name>
    <name type="synonym">Oryza sativa f. spontanea</name>
    <dbReference type="NCBI Taxonomy" id="4536"/>
    <lineage>
        <taxon>Eukaryota</taxon>
        <taxon>Viridiplantae</taxon>
        <taxon>Streptophyta</taxon>
        <taxon>Embryophyta</taxon>
        <taxon>Tracheophyta</taxon>
        <taxon>Spermatophyta</taxon>
        <taxon>Magnoliopsida</taxon>
        <taxon>Liliopsida</taxon>
        <taxon>Poales</taxon>
        <taxon>Poaceae</taxon>
        <taxon>BOP clade</taxon>
        <taxon>Oryzoideae</taxon>
        <taxon>Oryzeae</taxon>
        <taxon>Oryzinae</taxon>
        <taxon>Oryza</taxon>
    </lineage>
</organism>